<dbReference type="EMBL" id="LWBO01000012">
    <property type="protein sequence ID" value="OQP48505.1"/>
    <property type="molecule type" value="Genomic_DNA"/>
</dbReference>
<dbReference type="CDD" id="cd02440">
    <property type="entry name" value="AdoMet_MTases"/>
    <property type="match status" value="1"/>
</dbReference>
<evidence type="ECO:0008006" key="3">
    <source>
        <dbReference type="Google" id="ProtNLM"/>
    </source>
</evidence>
<dbReference type="SUPFAM" id="SSF53335">
    <property type="entry name" value="S-adenosyl-L-methionine-dependent methyltransferases"/>
    <property type="match status" value="1"/>
</dbReference>
<dbReference type="Pfam" id="PF13489">
    <property type="entry name" value="Methyltransf_23"/>
    <property type="match status" value="1"/>
</dbReference>
<dbReference type="Gene3D" id="3.40.50.150">
    <property type="entry name" value="Vaccinia Virus protein VP39"/>
    <property type="match status" value="1"/>
</dbReference>
<dbReference type="Proteomes" id="UP000192277">
    <property type="component" value="Unassembled WGS sequence"/>
</dbReference>
<keyword evidence="2" id="KW-1185">Reference proteome</keyword>
<organism evidence="1 2">
    <name type="scientific">Niastella koreensis</name>
    <dbReference type="NCBI Taxonomy" id="354356"/>
    <lineage>
        <taxon>Bacteria</taxon>
        <taxon>Pseudomonadati</taxon>
        <taxon>Bacteroidota</taxon>
        <taxon>Chitinophagia</taxon>
        <taxon>Chitinophagales</taxon>
        <taxon>Chitinophagaceae</taxon>
        <taxon>Niastella</taxon>
    </lineage>
</organism>
<protein>
    <recommendedName>
        <fullName evidence="3">Methyltransferase type 11</fullName>
    </recommendedName>
</protein>
<accession>A0ABX3NW88</accession>
<name>A0ABX3NW88_9BACT</name>
<evidence type="ECO:0000313" key="2">
    <source>
        <dbReference type="Proteomes" id="UP000192277"/>
    </source>
</evidence>
<comment type="caution">
    <text evidence="1">The sequence shown here is derived from an EMBL/GenBank/DDBJ whole genome shotgun (WGS) entry which is preliminary data.</text>
</comment>
<evidence type="ECO:0000313" key="1">
    <source>
        <dbReference type="EMBL" id="OQP48505.1"/>
    </source>
</evidence>
<gene>
    <name evidence="1" type="ORF">A4D02_07275</name>
</gene>
<dbReference type="RefSeq" id="WP_014221708.1">
    <property type="nucleotide sequence ID" value="NZ_LWBO01000012.1"/>
</dbReference>
<proteinExistence type="predicted"/>
<dbReference type="InterPro" id="IPR029063">
    <property type="entry name" value="SAM-dependent_MTases_sf"/>
</dbReference>
<dbReference type="PANTHER" id="PTHR43591">
    <property type="entry name" value="METHYLTRANSFERASE"/>
    <property type="match status" value="1"/>
</dbReference>
<reference evidence="1 2" key="1">
    <citation type="submission" date="2016-04" db="EMBL/GenBank/DDBJ databases">
        <authorList>
            <person name="Chen L."/>
            <person name="Zhuang W."/>
            <person name="Wang G."/>
        </authorList>
    </citation>
    <scope>NUCLEOTIDE SEQUENCE [LARGE SCALE GENOMIC DNA]</scope>
    <source>
        <strain evidence="2">GR20</strain>
    </source>
</reference>
<sequence>MFTHQIDPLVKNSLSYFEPFSPVKINNKRDDLIKLYWQYHQRFKAIKTFPVQNGSVLDVGSGSGGLFFWKEYMLPNRKDMKMTAVDLQKGEYFDRYEKYVILNLDDKTLPFEDNSFNFIMLSHLIEHVNDWKSLLDQCSRILKKSGVMYIETPSLHTRDLPASKKFKDMGLPCQTINFFDDGTHVEPVNLDEVGTYVNAINCMTLEKGYCRSVYLEDQLLAYGHKHSDMEVAQYGLWSKLLFSSYIVIQKM</sequence>